<dbReference type="Proteomes" id="UP001501102">
    <property type="component" value="Unassembled WGS sequence"/>
</dbReference>
<organism evidence="1 2">
    <name type="scientific">Streptomyces thioluteus</name>
    <dbReference type="NCBI Taxonomy" id="66431"/>
    <lineage>
        <taxon>Bacteria</taxon>
        <taxon>Bacillati</taxon>
        <taxon>Actinomycetota</taxon>
        <taxon>Actinomycetes</taxon>
        <taxon>Kitasatosporales</taxon>
        <taxon>Streptomycetaceae</taxon>
        <taxon>Streptomyces</taxon>
    </lineage>
</organism>
<dbReference type="EMBL" id="BAAAXZ010000002">
    <property type="protein sequence ID" value="GAA2908147.1"/>
    <property type="molecule type" value="Genomic_DNA"/>
</dbReference>
<keyword evidence="2" id="KW-1185">Reference proteome</keyword>
<comment type="caution">
    <text evidence="1">The sequence shown here is derived from an EMBL/GenBank/DDBJ whole genome shotgun (WGS) entry which is preliminary data.</text>
</comment>
<reference evidence="1 2" key="1">
    <citation type="journal article" date="2019" name="Int. J. Syst. Evol. Microbiol.">
        <title>The Global Catalogue of Microorganisms (GCM) 10K type strain sequencing project: providing services to taxonomists for standard genome sequencing and annotation.</title>
        <authorList>
            <consortium name="The Broad Institute Genomics Platform"/>
            <consortium name="The Broad Institute Genome Sequencing Center for Infectious Disease"/>
            <person name="Wu L."/>
            <person name="Ma J."/>
        </authorList>
    </citation>
    <scope>NUCLEOTIDE SEQUENCE [LARGE SCALE GENOMIC DNA]</scope>
    <source>
        <strain evidence="1 2">JCM 4087</strain>
    </source>
</reference>
<accession>A0ABN3W9J0</accession>
<sequence>MPGELAVVPLARARALLREAEPLEAQLLLAARSPGSVRKERRYSEQRASKIGVTEAGRLWAASRGGRMPGM</sequence>
<name>A0ABN3W9J0_STRTU</name>
<evidence type="ECO:0000313" key="1">
    <source>
        <dbReference type="EMBL" id="GAA2908147.1"/>
    </source>
</evidence>
<protein>
    <submittedName>
        <fullName evidence="1">Uncharacterized protein</fullName>
    </submittedName>
</protein>
<proteinExistence type="predicted"/>
<gene>
    <name evidence="1" type="ORF">GCM10020221_00300</name>
</gene>
<evidence type="ECO:0000313" key="2">
    <source>
        <dbReference type="Proteomes" id="UP001501102"/>
    </source>
</evidence>
<dbReference type="RefSeq" id="WP_425585884.1">
    <property type="nucleotide sequence ID" value="NZ_BAAAXZ010000002.1"/>
</dbReference>